<dbReference type="SMART" id="SM00874">
    <property type="entry name" value="B5"/>
    <property type="match status" value="2"/>
</dbReference>
<reference evidence="14" key="1">
    <citation type="journal article" date="2014" name="Genome Biol. Evol.">
        <title>Pangenome evidence for extensive interdomain horizontal transfer affecting lineage core and shell genes in uncultured planktonic thaumarchaeota and euryarchaeota.</title>
        <authorList>
            <person name="Deschamps P."/>
            <person name="Zivanovic Y."/>
            <person name="Moreira D."/>
            <person name="Rodriguez-Valera F."/>
            <person name="Lopez-Garcia P."/>
        </authorList>
    </citation>
    <scope>NUCLEOTIDE SEQUENCE</scope>
</reference>
<keyword evidence="7" id="KW-0479">Metal-binding</keyword>
<dbReference type="SUPFAM" id="SSF46955">
    <property type="entry name" value="Putative DNA-binding domain"/>
    <property type="match status" value="2"/>
</dbReference>
<dbReference type="EC" id="6.1.1.20" evidence="4"/>
<keyword evidence="8" id="KW-0547">Nucleotide-binding</keyword>
<dbReference type="SUPFAM" id="SSF56037">
    <property type="entry name" value="PheT/TilS domain"/>
    <property type="match status" value="1"/>
</dbReference>
<dbReference type="InterPro" id="IPR020825">
    <property type="entry name" value="Phe-tRNA_synthase-like_B3/B4"/>
</dbReference>
<dbReference type="Pfam" id="PF17759">
    <property type="entry name" value="tRNA_synthFbeta"/>
    <property type="match status" value="1"/>
</dbReference>
<dbReference type="Pfam" id="PF03484">
    <property type="entry name" value="B5"/>
    <property type="match status" value="1"/>
</dbReference>
<comment type="cofactor">
    <cofactor evidence="1">
        <name>Mg(2+)</name>
        <dbReference type="ChEBI" id="CHEBI:18420"/>
    </cofactor>
</comment>
<dbReference type="InterPro" id="IPR045060">
    <property type="entry name" value="Phe-tRNA-ligase_IIc_bsu"/>
</dbReference>
<dbReference type="GO" id="GO:0005524">
    <property type="term" value="F:ATP binding"/>
    <property type="evidence" value="ECO:0007669"/>
    <property type="project" value="UniProtKB-KW"/>
</dbReference>
<evidence type="ECO:0000313" key="14">
    <source>
        <dbReference type="EMBL" id="AIF09059.1"/>
    </source>
</evidence>
<sequence length="547" mass="61103">MPVIELNISRIRKLVSGNVSRKQILDVLPFLGLDIESEDGDKIRIEYSPNRPDYSTEFGVALGLQGLLGIKKGIQKTSIKKKGKFAIKVDSSLTKIRPYVTGIIAKNGTLDSDDIQQLMWMQEDLHNGIGRKRKKSSIGLHDADKISFPLTYTTTSREHRFVPLNSNTEQTIDEILSNTEQGQNYGWVIENDKNTPIILDSKQNTISFPPIINSALTTVTSNTKNILIEVTGIDKDSVEDALSIVMSTLKMAGFEFEELKISGNKNSTPQLKDRTIIYDPKFTSEILGIDMSLSNMVACMKKCRLDASVKGKKIVCIIPRYRFDIFGPMDLVEEIALGYGIANIEPKLSPSTTIGQKNDITIKTELIRKTAVGLGFLEALNSSLTSKKILYNMTKRNSSEIISVLDSKSQEHTILRDSLLPGLLENLSKNIHESYPQKLFESGVVFSKGEPIHESINLAVIVAYKDTNYSELKAIMQSLLRTNFKINSKTKTSKNQELFVEGRHADIFVNEKKIGEIGEINTEILETFRIRTSVAGFEIKLSGLIFD</sequence>
<evidence type="ECO:0000256" key="12">
    <source>
        <dbReference type="ARBA" id="ARBA00023146"/>
    </source>
</evidence>
<dbReference type="PANTHER" id="PTHR10947:SF0">
    <property type="entry name" value="PHENYLALANINE--TRNA LIGASE BETA SUBUNIT"/>
    <property type="match status" value="1"/>
</dbReference>
<dbReference type="GO" id="GO:0003723">
    <property type="term" value="F:RNA binding"/>
    <property type="evidence" value="ECO:0007669"/>
    <property type="project" value="InterPro"/>
</dbReference>
<dbReference type="InterPro" id="IPR009061">
    <property type="entry name" value="DNA-bd_dom_put_sf"/>
</dbReference>
<comment type="similarity">
    <text evidence="3">Belongs to the phenylalanyl-tRNA synthetase beta subunit family. Type 2 subfamily.</text>
</comment>
<evidence type="ECO:0000256" key="3">
    <source>
        <dbReference type="ARBA" id="ARBA00007438"/>
    </source>
</evidence>
<keyword evidence="6 14" id="KW-0436">Ligase</keyword>
<dbReference type="AlphaFoldDB" id="A0A075GZ28"/>
<protein>
    <recommendedName>
        <fullName evidence="4">phenylalanine--tRNA ligase</fullName>
        <ecNumber evidence="4">6.1.1.20</ecNumber>
    </recommendedName>
</protein>
<dbReference type="EMBL" id="KF900850">
    <property type="protein sequence ID" value="AIF09059.1"/>
    <property type="molecule type" value="Genomic_DNA"/>
</dbReference>
<feature type="domain" description="B5" evidence="13">
    <location>
        <begin position="271"/>
        <end position="346"/>
    </location>
</feature>
<dbReference type="GO" id="GO:0000287">
    <property type="term" value="F:magnesium ion binding"/>
    <property type="evidence" value="ECO:0007669"/>
    <property type="project" value="InterPro"/>
</dbReference>
<dbReference type="PANTHER" id="PTHR10947">
    <property type="entry name" value="PHENYLALANYL-TRNA SYNTHETASE BETA CHAIN AND LEUCINE-RICH REPEAT-CONTAINING PROTEIN 47"/>
    <property type="match status" value="1"/>
</dbReference>
<evidence type="ECO:0000256" key="5">
    <source>
        <dbReference type="ARBA" id="ARBA00022490"/>
    </source>
</evidence>
<dbReference type="InterPro" id="IPR045864">
    <property type="entry name" value="aa-tRNA-synth_II/BPL/LPL"/>
</dbReference>
<evidence type="ECO:0000256" key="4">
    <source>
        <dbReference type="ARBA" id="ARBA00012814"/>
    </source>
</evidence>
<evidence type="ECO:0000256" key="7">
    <source>
        <dbReference type="ARBA" id="ARBA00022723"/>
    </source>
</evidence>
<evidence type="ECO:0000256" key="2">
    <source>
        <dbReference type="ARBA" id="ARBA00004496"/>
    </source>
</evidence>
<accession>A0A075GZ28</accession>
<name>A0A075GZ28_9ARCH</name>
<dbReference type="NCBIfam" id="TIGR00471">
    <property type="entry name" value="pheT_arch"/>
    <property type="match status" value="1"/>
</dbReference>
<comment type="subcellular location">
    <subcellularLocation>
        <location evidence="2">Cytoplasm</location>
    </subcellularLocation>
</comment>
<dbReference type="Gene3D" id="3.30.930.10">
    <property type="entry name" value="Bira Bifunctional Protein, Domain 2"/>
    <property type="match status" value="1"/>
</dbReference>
<dbReference type="GO" id="GO:0009328">
    <property type="term" value="C:phenylalanine-tRNA ligase complex"/>
    <property type="evidence" value="ECO:0007669"/>
    <property type="project" value="TreeGrafter"/>
</dbReference>
<dbReference type="SMART" id="SM00873">
    <property type="entry name" value="B3_4"/>
    <property type="match status" value="1"/>
</dbReference>
<keyword evidence="10" id="KW-0460">Magnesium</keyword>
<organism evidence="14">
    <name type="scientific">uncultured marine thaumarchaeote KM3_34_C02</name>
    <dbReference type="NCBI Taxonomy" id="1456129"/>
    <lineage>
        <taxon>Archaea</taxon>
        <taxon>Nitrososphaerota</taxon>
        <taxon>environmental samples</taxon>
    </lineage>
</organism>
<keyword evidence="12 14" id="KW-0030">Aminoacyl-tRNA synthetase</keyword>
<dbReference type="Gene3D" id="3.30.56.10">
    <property type="match status" value="2"/>
</dbReference>
<dbReference type="InterPro" id="IPR005147">
    <property type="entry name" value="tRNA_synthase_B5-dom"/>
</dbReference>
<evidence type="ECO:0000256" key="6">
    <source>
        <dbReference type="ARBA" id="ARBA00022598"/>
    </source>
</evidence>
<dbReference type="CDD" id="cd00769">
    <property type="entry name" value="PheRS_beta_core"/>
    <property type="match status" value="1"/>
</dbReference>
<dbReference type="GO" id="GO:0006432">
    <property type="term" value="P:phenylalanyl-tRNA aminoacylation"/>
    <property type="evidence" value="ECO:0007669"/>
    <property type="project" value="InterPro"/>
</dbReference>
<keyword evidence="5" id="KW-0963">Cytoplasm</keyword>
<dbReference type="FunFam" id="3.50.40.10:FF:000003">
    <property type="entry name" value="Phenylalanine--tRNA ligase beta subunit"/>
    <property type="match status" value="1"/>
</dbReference>
<dbReference type="InterPro" id="IPR004531">
    <property type="entry name" value="Phe-tRNA-synth_IIc_bsu_arc_euk"/>
</dbReference>
<keyword evidence="9" id="KW-0067">ATP-binding</keyword>
<evidence type="ECO:0000259" key="13">
    <source>
        <dbReference type="PROSITE" id="PS51483"/>
    </source>
</evidence>
<proteinExistence type="inferred from homology"/>
<evidence type="ECO:0000256" key="11">
    <source>
        <dbReference type="ARBA" id="ARBA00022917"/>
    </source>
</evidence>
<dbReference type="InterPro" id="IPR041616">
    <property type="entry name" value="PheRS_beta_core"/>
</dbReference>
<evidence type="ECO:0000256" key="9">
    <source>
        <dbReference type="ARBA" id="ARBA00022840"/>
    </source>
</evidence>
<evidence type="ECO:0000256" key="10">
    <source>
        <dbReference type="ARBA" id="ARBA00022842"/>
    </source>
</evidence>
<evidence type="ECO:0000256" key="8">
    <source>
        <dbReference type="ARBA" id="ARBA00022741"/>
    </source>
</evidence>
<keyword evidence="11" id="KW-0648">Protein biosynthesis</keyword>
<dbReference type="Pfam" id="PF03483">
    <property type="entry name" value="B3_4"/>
    <property type="match status" value="1"/>
</dbReference>
<dbReference type="GO" id="GO:0004826">
    <property type="term" value="F:phenylalanine-tRNA ligase activity"/>
    <property type="evidence" value="ECO:0007669"/>
    <property type="project" value="UniProtKB-EC"/>
</dbReference>
<dbReference type="PROSITE" id="PS51483">
    <property type="entry name" value="B5"/>
    <property type="match status" value="1"/>
</dbReference>
<gene>
    <name evidence="14" type="primary">FARSB</name>
    <name evidence="14" type="synonym">pheT</name>
</gene>
<dbReference type="SUPFAM" id="SSF55681">
    <property type="entry name" value="Class II aaRS and biotin synthetases"/>
    <property type="match status" value="1"/>
</dbReference>
<dbReference type="Gene3D" id="3.50.40.10">
    <property type="entry name" value="Phenylalanyl-trna Synthetase, Chain B, domain 3"/>
    <property type="match status" value="1"/>
</dbReference>
<dbReference type="InterPro" id="IPR005146">
    <property type="entry name" value="B3/B4_tRNA-bd"/>
</dbReference>
<evidence type="ECO:0000256" key="1">
    <source>
        <dbReference type="ARBA" id="ARBA00001946"/>
    </source>
</evidence>